<evidence type="ECO:0000313" key="7">
    <source>
        <dbReference type="EMBL" id="EYE93354.1"/>
    </source>
</evidence>
<dbReference type="PANTHER" id="PTHR13914">
    <property type="entry name" value="PROLINE OXIDASE"/>
    <property type="match status" value="1"/>
</dbReference>
<dbReference type="GeneID" id="63699800"/>
<dbReference type="InterPro" id="IPR029041">
    <property type="entry name" value="FAD-linked_oxidoreductase-like"/>
</dbReference>
<dbReference type="HOGENOM" id="CLU_018202_0_1_1"/>
<protein>
    <recommendedName>
        <fullName evidence="2 5">Proline dehydrogenase</fullName>
        <ecNumber evidence="2 5">1.5.5.2</ecNumber>
    </recommendedName>
</protein>
<dbReference type="GO" id="GO:0010133">
    <property type="term" value="P:L-proline catabolic process to L-glutamate"/>
    <property type="evidence" value="ECO:0007669"/>
    <property type="project" value="TreeGrafter"/>
</dbReference>
<feature type="domain" description="Proline dehydrogenase" evidence="6">
    <location>
        <begin position="119"/>
        <end position="436"/>
    </location>
</feature>
<dbReference type="EC" id="1.5.5.2" evidence="2 5"/>
<dbReference type="GO" id="GO:0071949">
    <property type="term" value="F:FAD binding"/>
    <property type="evidence" value="ECO:0007669"/>
    <property type="project" value="TreeGrafter"/>
</dbReference>
<keyword evidence="8" id="KW-1185">Reference proteome</keyword>
<dbReference type="EMBL" id="KK088432">
    <property type="protein sequence ID" value="EYE93354.1"/>
    <property type="molecule type" value="Genomic_DNA"/>
</dbReference>
<keyword evidence="5" id="KW-0285">Flavoprotein</keyword>
<reference evidence="8" key="1">
    <citation type="journal article" date="2014" name="Nat. Commun.">
        <title>Genomic adaptations of the halophilic Dead Sea filamentous fungus Eurotium rubrum.</title>
        <authorList>
            <person name="Kis-Papo T."/>
            <person name="Weig A.R."/>
            <person name="Riley R."/>
            <person name="Persoh D."/>
            <person name="Salamov A."/>
            <person name="Sun H."/>
            <person name="Lipzen A."/>
            <person name="Wasser S.P."/>
            <person name="Rambold G."/>
            <person name="Grigoriev I.V."/>
            <person name="Nevo E."/>
        </authorList>
    </citation>
    <scope>NUCLEOTIDE SEQUENCE [LARGE SCALE GENOMIC DNA]</scope>
    <source>
        <strain evidence="8">CBS 135680</strain>
    </source>
</reference>
<dbReference type="GO" id="GO:0004657">
    <property type="term" value="F:proline dehydrogenase activity"/>
    <property type="evidence" value="ECO:0007669"/>
    <property type="project" value="UniProtKB-EC"/>
</dbReference>
<comment type="function">
    <text evidence="5">Converts proline to delta-1-pyrroline-5-carboxylate.</text>
</comment>
<dbReference type="STRING" id="1388766.A0A017S9P0"/>
<comment type="cofactor">
    <cofactor evidence="5">
        <name>FAD</name>
        <dbReference type="ChEBI" id="CHEBI:57692"/>
    </cofactor>
</comment>
<evidence type="ECO:0000256" key="3">
    <source>
        <dbReference type="ARBA" id="ARBA00023002"/>
    </source>
</evidence>
<accession>A0A017S9P0</accession>
<evidence type="ECO:0000256" key="4">
    <source>
        <dbReference type="ARBA" id="ARBA00023062"/>
    </source>
</evidence>
<dbReference type="GO" id="GO:0005739">
    <property type="term" value="C:mitochondrion"/>
    <property type="evidence" value="ECO:0007669"/>
    <property type="project" value="TreeGrafter"/>
</dbReference>
<evidence type="ECO:0000256" key="1">
    <source>
        <dbReference type="ARBA" id="ARBA00005869"/>
    </source>
</evidence>
<sequence>MKLSCPRVKLPSINTRYRYGIIDIHTQTISCQPPAQGHKPHVQSQPPLAMMPTGPLLRSLLFTSIMSSPLLNPCLYMLTRVVNSTSPFLDPSQNPLVNYLLRTTIYNHFCAGENEHKVQQTVHGIKTLGFKGVIMGYAKETVVKEDENTAALTSQEEASFRSVEEWKRGNLRTLGMIGTGDYLAVKFTGAGPIALNALASGDAMPQCIYQAMREICQTAAAQNSRLWIDAEQQVFQAAIDDWTIELMREFNRGASPVVFNTIQAYLKDSAANVQRHLLMSKQEGWKLGIKLVRGAYIAHDRRDCIHDTKPETDANYNCIVENLLQRKYPLPANQKATKFPDIRLFVASHNSETVRKAYTLHRQLIISGVPTIPVEFGQLQGMADEIGCGLVQQNRIDSRDDAPGVFKYLAWGTTEECLHYLLRRAVENKGAVQRTRDMAVALRRELWRRLSFSI</sequence>
<organism evidence="7 8">
    <name type="scientific">Aspergillus ruber (strain CBS 135680)</name>
    <dbReference type="NCBI Taxonomy" id="1388766"/>
    <lineage>
        <taxon>Eukaryota</taxon>
        <taxon>Fungi</taxon>
        <taxon>Dikarya</taxon>
        <taxon>Ascomycota</taxon>
        <taxon>Pezizomycotina</taxon>
        <taxon>Eurotiomycetes</taxon>
        <taxon>Eurotiomycetidae</taxon>
        <taxon>Eurotiales</taxon>
        <taxon>Aspergillaceae</taxon>
        <taxon>Aspergillus</taxon>
        <taxon>Aspergillus subgen. Aspergillus</taxon>
    </lineage>
</organism>
<dbReference type="AlphaFoldDB" id="A0A017S9P0"/>
<name>A0A017S9P0_ASPRC</name>
<dbReference type="SUPFAM" id="SSF51730">
    <property type="entry name" value="FAD-linked oxidoreductase"/>
    <property type="match status" value="1"/>
</dbReference>
<dbReference type="Gene3D" id="3.20.20.220">
    <property type="match status" value="1"/>
</dbReference>
<proteinExistence type="inferred from homology"/>
<evidence type="ECO:0000259" key="6">
    <source>
        <dbReference type="Pfam" id="PF01619"/>
    </source>
</evidence>
<keyword evidence="5" id="KW-0274">FAD</keyword>
<dbReference type="OrthoDB" id="5464at2759"/>
<gene>
    <name evidence="7" type="ORF">EURHEDRAFT_460744</name>
</gene>
<evidence type="ECO:0000256" key="5">
    <source>
        <dbReference type="RuleBase" id="RU364054"/>
    </source>
</evidence>
<keyword evidence="4 5" id="KW-0642">Proline metabolism</keyword>
<comment type="catalytic activity">
    <reaction evidence="5">
        <text>L-proline + a quinone = (S)-1-pyrroline-5-carboxylate + a quinol + H(+)</text>
        <dbReference type="Rhea" id="RHEA:23784"/>
        <dbReference type="ChEBI" id="CHEBI:15378"/>
        <dbReference type="ChEBI" id="CHEBI:17388"/>
        <dbReference type="ChEBI" id="CHEBI:24646"/>
        <dbReference type="ChEBI" id="CHEBI:60039"/>
        <dbReference type="ChEBI" id="CHEBI:132124"/>
        <dbReference type="EC" id="1.5.5.2"/>
    </reaction>
</comment>
<dbReference type="RefSeq" id="XP_040637042.1">
    <property type="nucleotide sequence ID" value="XM_040784676.1"/>
</dbReference>
<dbReference type="PANTHER" id="PTHR13914:SF34">
    <property type="entry name" value="PROLINE DEHYDROGENASE"/>
    <property type="match status" value="1"/>
</dbReference>
<keyword evidence="3 5" id="KW-0560">Oxidoreductase</keyword>
<dbReference type="InterPro" id="IPR015659">
    <property type="entry name" value="Proline_oxidase"/>
</dbReference>
<evidence type="ECO:0000313" key="8">
    <source>
        <dbReference type="Proteomes" id="UP000019804"/>
    </source>
</evidence>
<dbReference type="Pfam" id="PF01619">
    <property type="entry name" value="Pro_dh"/>
    <property type="match status" value="1"/>
</dbReference>
<evidence type="ECO:0000256" key="2">
    <source>
        <dbReference type="ARBA" id="ARBA00012695"/>
    </source>
</evidence>
<dbReference type="Proteomes" id="UP000019804">
    <property type="component" value="Unassembled WGS sequence"/>
</dbReference>
<comment type="similarity">
    <text evidence="1 5">Belongs to the proline oxidase family.</text>
</comment>
<dbReference type="InterPro" id="IPR002872">
    <property type="entry name" value="Proline_DH_dom"/>
</dbReference>